<dbReference type="PANTHER" id="PTHR43747">
    <property type="entry name" value="FAD-BINDING PROTEIN"/>
    <property type="match status" value="1"/>
</dbReference>
<proteinExistence type="predicted"/>
<dbReference type="InterPro" id="IPR036188">
    <property type="entry name" value="FAD/NAD-bd_sf"/>
</dbReference>
<feature type="region of interest" description="Disordered" evidence="1">
    <location>
        <begin position="42"/>
        <end position="62"/>
    </location>
</feature>
<dbReference type="EMBL" id="VWOJ01000001">
    <property type="protein sequence ID" value="KAA5805044.1"/>
    <property type="molecule type" value="Genomic_DNA"/>
</dbReference>
<dbReference type="Proteomes" id="UP000325122">
    <property type="component" value="Unassembled WGS sequence"/>
</dbReference>
<dbReference type="Pfam" id="PF04820">
    <property type="entry name" value="Trp_halogenase"/>
    <property type="match status" value="1"/>
</dbReference>
<keyword evidence="3" id="KW-1185">Reference proteome</keyword>
<accession>A0A5M6ZN78</accession>
<dbReference type="RefSeq" id="WP_150022075.1">
    <property type="nucleotide sequence ID" value="NZ_VWOJ01000001.1"/>
</dbReference>
<dbReference type="PANTHER" id="PTHR43747:SF4">
    <property type="entry name" value="FLAVIN-DEPENDENT TRYPTOPHAN HALOGENASE"/>
    <property type="match status" value="1"/>
</dbReference>
<evidence type="ECO:0000256" key="1">
    <source>
        <dbReference type="SAM" id="MobiDB-lite"/>
    </source>
</evidence>
<protein>
    <submittedName>
        <fullName evidence="2">Tryptophan 7-halogenase</fullName>
    </submittedName>
</protein>
<sequence length="493" mass="51603">MSGAPGHIFIAGGGVAGWMFALAAARALAPLGVQITVADDGRPDESLGAQTPALSTLPGAQDHHHGLGLDDLDVLRAARGSFKLGERHTGWAPGADTVLPYGDTGADIGPVRFHQQLMRLGARAGDMDLAAYSLAGEAARLGRFAPPSPDPASFLSTLDFGLHLETAGYARLLRAAALQSGAKALEGRVMSARRGDDGALTAALLEDGRAIEADVFIDATGERAALISGVLGVGWESWAAPGFDRIASTLTQEGAAPAPLTHNQADAAGWVRTIPLYGARSDQLVFASSAMDDAAAIGQLGGAASVSAFNPGRRTAPWSANCLAVGAAACRPDPLASAEAHLAASAALRFLKLVPHGDGGAVEAREYNRVFEAETGSVRDFAAHAYLAQTRKEAPWARARTLQPSPELARRMALYAARGRIMRSEDAVYDEAMWAAAFIARRVQPHDHDPLANGLDEAALKHRCEHIRQLAAQTARRLPAHGDMLAQLHGRAP</sequence>
<evidence type="ECO:0000313" key="3">
    <source>
        <dbReference type="Proteomes" id="UP000325122"/>
    </source>
</evidence>
<dbReference type="AlphaFoldDB" id="A0A5M6ZN78"/>
<dbReference type="InterPro" id="IPR050816">
    <property type="entry name" value="Flavin-dep_Halogenase_NPB"/>
</dbReference>
<dbReference type="Gene3D" id="3.50.50.60">
    <property type="entry name" value="FAD/NAD(P)-binding domain"/>
    <property type="match status" value="1"/>
</dbReference>
<name>A0A5M6ZN78_9PROT</name>
<dbReference type="GO" id="GO:0004497">
    <property type="term" value="F:monooxygenase activity"/>
    <property type="evidence" value="ECO:0007669"/>
    <property type="project" value="InterPro"/>
</dbReference>
<reference evidence="2 3" key="1">
    <citation type="submission" date="2019-09" db="EMBL/GenBank/DDBJ databases">
        <authorList>
            <person name="Kevbrin V."/>
            <person name="Grouzdev D.S."/>
        </authorList>
    </citation>
    <scope>NUCLEOTIDE SEQUENCE [LARGE SCALE GENOMIC DNA]</scope>
    <source>
        <strain evidence="2 3">G-192</strain>
    </source>
</reference>
<evidence type="ECO:0000313" key="2">
    <source>
        <dbReference type="EMBL" id="KAA5805044.1"/>
    </source>
</evidence>
<comment type="caution">
    <text evidence="2">The sequence shown here is derived from an EMBL/GenBank/DDBJ whole genome shotgun (WGS) entry which is preliminary data.</text>
</comment>
<dbReference type="InterPro" id="IPR006905">
    <property type="entry name" value="Flavin_halogenase"/>
</dbReference>
<gene>
    <name evidence="2" type="ORF">F1654_03350</name>
</gene>
<dbReference type="SUPFAM" id="SSF51905">
    <property type="entry name" value="FAD/NAD(P)-binding domain"/>
    <property type="match status" value="1"/>
</dbReference>
<organism evidence="2 3">
    <name type="scientific">Alkalicaulis satelles</name>
    <dbReference type="NCBI Taxonomy" id="2609175"/>
    <lineage>
        <taxon>Bacteria</taxon>
        <taxon>Pseudomonadati</taxon>
        <taxon>Pseudomonadota</taxon>
        <taxon>Alphaproteobacteria</taxon>
        <taxon>Maricaulales</taxon>
        <taxon>Maricaulaceae</taxon>
        <taxon>Alkalicaulis</taxon>
    </lineage>
</organism>